<dbReference type="InterPro" id="IPR007361">
    <property type="entry name" value="DUF427"/>
</dbReference>
<evidence type="ECO:0000259" key="1">
    <source>
        <dbReference type="Pfam" id="PF04248"/>
    </source>
</evidence>
<organism evidence="2 3">
    <name type="scientific">Amorphus orientalis</name>
    <dbReference type="NCBI Taxonomy" id="649198"/>
    <lineage>
        <taxon>Bacteria</taxon>
        <taxon>Pseudomonadati</taxon>
        <taxon>Pseudomonadota</taxon>
        <taxon>Alphaproteobacteria</taxon>
        <taxon>Hyphomicrobiales</taxon>
        <taxon>Amorphaceae</taxon>
        <taxon>Amorphus</taxon>
    </lineage>
</organism>
<dbReference type="InterPro" id="IPR038694">
    <property type="entry name" value="DUF427_sf"/>
</dbReference>
<name>A0AAE4ATH7_9HYPH</name>
<keyword evidence="3" id="KW-1185">Reference proteome</keyword>
<protein>
    <submittedName>
        <fullName evidence="2">Uncharacterized protein (DUF427 family)</fullName>
    </submittedName>
</protein>
<evidence type="ECO:0000313" key="3">
    <source>
        <dbReference type="Proteomes" id="UP001229244"/>
    </source>
</evidence>
<dbReference type="EMBL" id="JAUSUL010000002">
    <property type="protein sequence ID" value="MDQ0316170.1"/>
    <property type="molecule type" value="Genomic_DNA"/>
</dbReference>
<dbReference type="RefSeq" id="WP_306885997.1">
    <property type="nucleotide sequence ID" value="NZ_JAUSUL010000002.1"/>
</dbReference>
<sequence length="124" mass="13420">MSQANQDHSIDIAPFEGRVVVSHGNTVIADTSRALAMHEADYPVVFYVPKADVAMNFLDPTDHSTHCPYKGDASYWSVDAGGDRAENAVWTYVEPLPGVAEIKDHVAFYPKKVSVKASPVAGSD</sequence>
<gene>
    <name evidence="2" type="ORF">J2S73_002627</name>
</gene>
<accession>A0AAE4ATH7</accession>
<comment type="caution">
    <text evidence="2">The sequence shown here is derived from an EMBL/GenBank/DDBJ whole genome shotgun (WGS) entry which is preliminary data.</text>
</comment>
<dbReference type="Gene3D" id="2.170.150.40">
    <property type="entry name" value="Domain of unknown function (DUF427)"/>
    <property type="match status" value="1"/>
</dbReference>
<reference evidence="2" key="1">
    <citation type="submission" date="2023-07" db="EMBL/GenBank/DDBJ databases">
        <title>Genomic Encyclopedia of Type Strains, Phase IV (KMG-IV): sequencing the most valuable type-strain genomes for metagenomic binning, comparative biology and taxonomic classification.</title>
        <authorList>
            <person name="Goeker M."/>
        </authorList>
    </citation>
    <scope>NUCLEOTIDE SEQUENCE</scope>
    <source>
        <strain evidence="2">DSM 21202</strain>
    </source>
</reference>
<dbReference type="Proteomes" id="UP001229244">
    <property type="component" value="Unassembled WGS sequence"/>
</dbReference>
<dbReference type="AlphaFoldDB" id="A0AAE4ATH7"/>
<dbReference type="PANTHER" id="PTHR34310">
    <property type="entry name" value="DUF427 DOMAIN PROTEIN (AFU_ORTHOLOGUE AFUA_3G02220)"/>
    <property type="match status" value="1"/>
</dbReference>
<proteinExistence type="predicted"/>
<evidence type="ECO:0000313" key="2">
    <source>
        <dbReference type="EMBL" id="MDQ0316170.1"/>
    </source>
</evidence>
<dbReference type="PANTHER" id="PTHR34310:SF9">
    <property type="entry name" value="BLR5716 PROTEIN"/>
    <property type="match status" value="1"/>
</dbReference>
<dbReference type="Pfam" id="PF04248">
    <property type="entry name" value="NTP_transf_9"/>
    <property type="match status" value="1"/>
</dbReference>
<feature type="domain" description="DUF427" evidence="1">
    <location>
        <begin position="19"/>
        <end position="110"/>
    </location>
</feature>